<evidence type="ECO:0000256" key="2">
    <source>
        <dbReference type="ARBA" id="ARBA00005919"/>
    </source>
</evidence>
<evidence type="ECO:0000313" key="7">
    <source>
        <dbReference type="Proteomes" id="UP001201812"/>
    </source>
</evidence>
<comment type="subcellular location">
    <subcellularLocation>
        <location evidence="1">Cytoplasm</location>
        <location evidence="1">Cytoskeleton</location>
    </subcellularLocation>
</comment>
<dbReference type="GO" id="GO:0051015">
    <property type="term" value="F:actin filament binding"/>
    <property type="evidence" value="ECO:0007669"/>
    <property type="project" value="TreeGrafter"/>
</dbReference>
<dbReference type="SUPFAM" id="SSF69645">
    <property type="entry name" value="Arp2/3 complex subunits"/>
    <property type="match status" value="1"/>
</dbReference>
<keyword evidence="4" id="KW-0009">Actin-binding</keyword>
<evidence type="ECO:0000313" key="6">
    <source>
        <dbReference type="EMBL" id="KAI1717147.1"/>
    </source>
</evidence>
<name>A0AAD4N6C7_9BILA</name>
<evidence type="ECO:0000256" key="5">
    <source>
        <dbReference type="ARBA" id="ARBA00023212"/>
    </source>
</evidence>
<dbReference type="AlphaFoldDB" id="A0AAD4N6C7"/>
<dbReference type="Pfam" id="PF05856">
    <property type="entry name" value="ARPC4"/>
    <property type="match status" value="1"/>
</dbReference>
<dbReference type="InterPro" id="IPR034666">
    <property type="entry name" value="ARPC2/4"/>
</dbReference>
<evidence type="ECO:0000256" key="4">
    <source>
        <dbReference type="ARBA" id="ARBA00023203"/>
    </source>
</evidence>
<comment type="similarity">
    <text evidence="2">Belongs to the ARPC4 family.</text>
</comment>
<accession>A0AAD4N6C7</accession>
<evidence type="ECO:0000256" key="1">
    <source>
        <dbReference type="ARBA" id="ARBA00004245"/>
    </source>
</evidence>
<dbReference type="GO" id="GO:0005885">
    <property type="term" value="C:Arp2/3 protein complex"/>
    <property type="evidence" value="ECO:0007669"/>
    <property type="project" value="InterPro"/>
</dbReference>
<evidence type="ECO:0000256" key="3">
    <source>
        <dbReference type="ARBA" id="ARBA00022490"/>
    </source>
</evidence>
<protein>
    <submittedName>
        <fullName evidence="6">ARP2/3 complex 20 kDa subunit (ARPC4) domain-containing protein</fullName>
    </submittedName>
</protein>
<dbReference type="GO" id="GO:0030041">
    <property type="term" value="P:actin filament polymerization"/>
    <property type="evidence" value="ECO:0007669"/>
    <property type="project" value="InterPro"/>
</dbReference>
<keyword evidence="3" id="KW-0963">Cytoplasm</keyword>
<comment type="caution">
    <text evidence="6">The sequence shown here is derived from an EMBL/GenBank/DDBJ whole genome shotgun (WGS) entry which is preliminary data.</text>
</comment>
<proteinExistence type="inferred from homology"/>
<keyword evidence="7" id="KW-1185">Reference proteome</keyword>
<dbReference type="PANTHER" id="PTHR22629:SF0">
    <property type="entry name" value="ACTIN-RELATED PROTEIN 2_3 COMPLEX SUBUNIT 4"/>
    <property type="match status" value="1"/>
</dbReference>
<dbReference type="Gene3D" id="3.30.1460.20">
    <property type="match status" value="1"/>
</dbReference>
<dbReference type="InterPro" id="IPR008384">
    <property type="entry name" value="ARPC4"/>
</dbReference>
<dbReference type="Proteomes" id="UP001201812">
    <property type="component" value="Unassembled WGS sequence"/>
</dbReference>
<keyword evidence="5" id="KW-0206">Cytoskeleton</keyword>
<reference evidence="6" key="1">
    <citation type="submission" date="2022-01" db="EMBL/GenBank/DDBJ databases">
        <title>Genome Sequence Resource for Two Populations of Ditylenchus destructor, the Migratory Endoparasitic Phytonematode.</title>
        <authorList>
            <person name="Zhang H."/>
            <person name="Lin R."/>
            <person name="Xie B."/>
        </authorList>
    </citation>
    <scope>NUCLEOTIDE SEQUENCE</scope>
    <source>
        <strain evidence="6">BazhouSP</strain>
    </source>
</reference>
<dbReference type="EMBL" id="JAKKPZ010000009">
    <property type="protein sequence ID" value="KAI1717147.1"/>
    <property type="molecule type" value="Genomic_DNA"/>
</dbReference>
<organism evidence="6 7">
    <name type="scientific">Ditylenchus destructor</name>
    <dbReference type="NCBI Taxonomy" id="166010"/>
    <lineage>
        <taxon>Eukaryota</taxon>
        <taxon>Metazoa</taxon>
        <taxon>Ecdysozoa</taxon>
        <taxon>Nematoda</taxon>
        <taxon>Chromadorea</taxon>
        <taxon>Rhabditida</taxon>
        <taxon>Tylenchina</taxon>
        <taxon>Tylenchomorpha</taxon>
        <taxon>Sphaerularioidea</taxon>
        <taxon>Anguinidae</taxon>
        <taxon>Anguininae</taxon>
        <taxon>Ditylenchus</taxon>
    </lineage>
</organism>
<gene>
    <name evidence="6" type="ORF">DdX_06877</name>
</gene>
<dbReference type="GO" id="GO:0034314">
    <property type="term" value="P:Arp2/3 complex-mediated actin nucleation"/>
    <property type="evidence" value="ECO:0007669"/>
    <property type="project" value="InterPro"/>
</dbReference>
<dbReference type="PANTHER" id="PTHR22629">
    <property type="entry name" value="ARP2/3 COMPLEX 20 KD SUBUNIT"/>
    <property type="match status" value="1"/>
</dbReference>
<sequence>MTTYLDDVRKAVDDAISLMRPPLKLKNEPIRPEVELRIGTHEKMFDNVTISRGNGRERVFIESSTNSVRISVAMKQSDRIEFFLISRFSRIMGKQADNFIILRRKPVVGYDISFLATVDHVFNVESKIRRQTIVDFIIYFIREIDKEIKELKIALNARARAASEQFLKNFN</sequence>